<dbReference type="PROSITE" id="PS00785">
    <property type="entry name" value="5_NUCLEOTIDASE_1"/>
    <property type="match status" value="1"/>
</dbReference>
<dbReference type="InterPro" id="IPR006146">
    <property type="entry name" value="5'-Nucleotdase_CS"/>
</dbReference>
<dbReference type="Pfam" id="PF02872">
    <property type="entry name" value="5_nucleotid_C"/>
    <property type="match status" value="1"/>
</dbReference>
<dbReference type="NCBIfam" id="NF007109">
    <property type="entry name" value="PRK09558.1"/>
    <property type="match status" value="1"/>
</dbReference>
<evidence type="ECO:0000256" key="4">
    <source>
        <dbReference type="ARBA" id="ARBA00022741"/>
    </source>
</evidence>
<dbReference type="GO" id="GO:0008253">
    <property type="term" value="F:5'-nucleotidase activity"/>
    <property type="evidence" value="ECO:0007669"/>
    <property type="project" value="TreeGrafter"/>
</dbReference>
<keyword evidence="2" id="KW-0479">Metal-binding</keyword>
<feature type="domain" description="Calcineurin-like phosphoesterase" evidence="6">
    <location>
        <begin position="35"/>
        <end position="264"/>
    </location>
</feature>
<dbReference type="InterPro" id="IPR008334">
    <property type="entry name" value="5'-Nucleotdase_C"/>
</dbReference>
<dbReference type="GO" id="GO:0000166">
    <property type="term" value="F:nucleotide binding"/>
    <property type="evidence" value="ECO:0007669"/>
    <property type="project" value="UniProtKB-KW"/>
</dbReference>
<evidence type="ECO:0000256" key="3">
    <source>
        <dbReference type="ARBA" id="ARBA00022729"/>
    </source>
</evidence>
<evidence type="ECO:0000256" key="1">
    <source>
        <dbReference type="ARBA" id="ARBA00006654"/>
    </source>
</evidence>
<dbReference type="GO" id="GO:0009166">
    <property type="term" value="P:nucleotide catabolic process"/>
    <property type="evidence" value="ECO:0007669"/>
    <property type="project" value="InterPro"/>
</dbReference>
<dbReference type="RefSeq" id="WP_189493904.1">
    <property type="nucleotide sequence ID" value="NZ_BMZG01000016.1"/>
</dbReference>
<evidence type="ECO:0000259" key="7">
    <source>
        <dbReference type="Pfam" id="PF02872"/>
    </source>
</evidence>
<keyword evidence="5" id="KW-0378">Hydrolase</keyword>
<dbReference type="InterPro" id="IPR004843">
    <property type="entry name" value="Calcineurin-like_PHP"/>
</dbReference>
<dbReference type="InterPro" id="IPR029052">
    <property type="entry name" value="Metallo-depent_PP-like"/>
</dbReference>
<reference evidence="8" key="2">
    <citation type="submission" date="2020-09" db="EMBL/GenBank/DDBJ databases">
        <authorList>
            <person name="Sun Q."/>
            <person name="Kim S."/>
        </authorList>
    </citation>
    <scope>NUCLEOTIDE SEQUENCE</scope>
    <source>
        <strain evidence="8">KCTC 32501</strain>
    </source>
</reference>
<gene>
    <name evidence="8" type="primary">ushA</name>
    <name evidence="8" type="ORF">GCM10009007_20780</name>
</gene>
<evidence type="ECO:0000256" key="5">
    <source>
        <dbReference type="RuleBase" id="RU362119"/>
    </source>
</evidence>
<feature type="domain" description="5'-Nucleotidase C-terminal" evidence="7">
    <location>
        <begin position="375"/>
        <end position="523"/>
    </location>
</feature>
<dbReference type="EMBL" id="BMZG01000016">
    <property type="protein sequence ID" value="GHA79661.1"/>
    <property type="molecule type" value="Genomic_DNA"/>
</dbReference>
<dbReference type="GO" id="GO:0046872">
    <property type="term" value="F:metal ion binding"/>
    <property type="evidence" value="ECO:0007669"/>
    <property type="project" value="UniProtKB-KW"/>
</dbReference>
<comment type="caution">
    <text evidence="8">The sequence shown here is derived from an EMBL/GenBank/DDBJ whole genome shotgun (WGS) entry which is preliminary data.</text>
</comment>
<keyword evidence="4 5" id="KW-0547">Nucleotide-binding</keyword>
<evidence type="ECO:0000313" key="9">
    <source>
        <dbReference type="Proteomes" id="UP000614287"/>
    </source>
</evidence>
<sequence length="574" mass="61394">MKKTASALIVASALSCMSMGVAHAAPVKDKVIHLTVLHTNDHHGRFWKNSDGEYGLAAQKTAIDKIRAEVKAAGGQLLLLSGGDVNTGVPESDLQDAEPDFKGMSKIGYDAMALGNHEFDNPLSVLAKQQKWANFPLLSANIYRGGKPMFESYRIFNKGGLKIAVLGLTTDDTKKMVSPENLAYSATWKSGRVTNPASKAGIEFRSPIETAKKWVPVLRGQADVVIAATHMGHYNDGKHGSNAPGDVEMARAVSGIDLIVGGHSQNPVCMKAENTRDDAYVPGGECKPDRQNGAYIVQAHEWGKYVGRADFTYKNGVLTLDKYALIPINLKKSVTGADGKKTKVVYTEEIAENSDMLKLLQPYQDKGQKVLGVEIGATNGKLNGDRADVRTQPTSLGILVAASMQDKFKADFAVMNSGGVRDSIAEGKVTYKDVLKVQPFGNTLGYAELSGKEVMDYLTAVMKISAGSGGFAQFSGVKATYDGATGSVRDVMIGGQPLNMTKTYRMAINDFVAAGGDGYPKLKGVHPTYVNSGFVDAEVLKSYITKNSPINAAKYQPSGEIVRIMPATAPAVAK</sequence>
<evidence type="ECO:0000259" key="6">
    <source>
        <dbReference type="Pfam" id="PF00149"/>
    </source>
</evidence>
<dbReference type="Pfam" id="PF00149">
    <property type="entry name" value="Metallophos"/>
    <property type="match status" value="1"/>
</dbReference>
<dbReference type="InterPro" id="IPR006179">
    <property type="entry name" value="5_nucleotidase/apyrase"/>
</dbReference>
<dbReference type="InterPro" id="IPR036907">
    <property type="entry name" value="5'-Nucleotdase_C_sf"/>
</dbReference>
<dbReference type="PRINTS" id="PR01607">
    <property type="entry name" value="APYRASEFAMLY"/>
</dbReference>
<evidence type="ECO:0000256" key="2">
    <source>
        <dbReference type="ARBA" id="ARBA00022723"/>
    </source>
</evidence>
<organism evidence="8 9">
    <name type="scientific">Formosimonas limnophila</name>
    <dbReference type="NCBI Taxonomy" id="1384487"/>
    <lineage>
        <taxon>Bacteria</taxon>
        <taxon>Pseudomonadati</taxon>
        <taxon>Pseudomonadota</taxon>
        <taxon>Betaproteobacteria</taxon>
        <taxon>Burkholderiales</taxon>
        <taxon>Burkholderiaceae</taxon>
        <taxon>Formosimonas</taxon>
    </lineage>
</organism>
<protein>
    <submittedName>
        <fullName evidence="8">Protein UshA</fullName>
    </submittedName>
</protein>
<dbReference type="PROSITE" id="PS00786">
    <property type="entry name" value="5_NUCLEOTIDASE_2"/>
    <property type="match status" value="1"/>
</dbReference>
<dbReference type="SUPFAM" id="SSF55816">
    <property type="entry name" value="5'-nucleotidase (syn. UDP-sugar hydrolase), C-terminal domain"/>
    <property type="match status" value="1"/>
</dbReference>
<feature type="signal peptide" evidence="5">
    <location>
        <begin position="1"/>
        <end position="24"/>
    </location>
</feature>
<dbReference type="Proteomes" id="UP000614287">
    <property type="component" value="Unassembled WGS sequence"/>
</dbReference>
<evidence type="ECO:0000313" key="8">
    <source>
        <dbReference type="EMBL" id="GHA79661.1"/>
    </source>
</evidence>
<proteinExistence type="inferred from homology"/>
<keyword evidence="3 5" id="KW-0732">Signal</keyword>
<name>A0A8J3CP44_9BURK</name>
<dbReference type="GO" id="GO:0030288">
    <property type="term" value="C:outer membrane-bounded periplasmic space"/>
    <property type="evidence" value="ECO:0007669"/>
    <property type="project" value="TreeGrafter"/>
</dbReference>
<dbReference type="Gene3D" id="3.90.780.10">
    <property type="entry name" value="5'-Nucleotidase, C-terminal domain"/>
    <property type="match status" value="1"/>
</dbReference>
<dbReference type="PROSITE" id="PS51257">
    <property type="entry name" value="PROKAR_LIPOPROTEIN"/>
    <property type="match status" value="1"/>
</dbReference>
<feature type="chain" id="PRO_5035337638" evidence="5">
    <location>
        <begin position="25"/>
        <end position="574"/>
    </location>
</feature>
<reference evidence="8" key="1">
    <citation type="journal article" date="2014" name="Int. J. Syst. Evol. Microbiol.">
        <title>Complete genome sequence of Corynebacterium casei LMG S-19264T (=DSM 44701T), isolated from a smear-ripened cheese.</title>
        <authorList>
            <consortium name="US DOE Joint Genome Institute (JGI-PGF)"/>
            <person name="Walter F."/>
            <person name="Albersmeier A."/>
            <person name="Kalinowski J."/>
            <person name="Ruckert C."/>
        </authorList>
    </citation>
    <scope>NUCLEOTIDE SEQUENCE</scope>
    <source>
        <strain evidence="8">KCTC 32501</strain>
    </source>
</reference>
<accession>A0A8J3CP44</accession>
<dbReference type="PANTHER" id="PTHR11575">
    <property type="entry name" value="5'-NUCLEOTIDASE-RELATED"/>
    <property type="match status" value="1"/>
</dbReference>
<dbReference type="AlphaFoldDB" id="A0A8J3CP44"/>
<comment type="similarity">
    <text evidence="1 5">Belongs to the 5'-nucleotidase family.</text>
</comment>
<keyword evidence="9" id="KW-1185">Reference proteome</keyword>
<dbReference type="Gene3D" id="3.60.21.10">
    <property type="match status" value="1"/>
</dbReference>
<dbReference type="PANTHER" id="PTHR11575:SF46">
    <property type="entry name" value="PROTEIN USHA"/>
    <property type="match status" value="1"/>
</dbReference>
<dbReference type="GO" id="GO:0008768">
    <property type="term" value="F:UDP-sugar diphosphatase activity"/>
    <property type="evidence" value="ECO:0007669"/>
    <property type="project" value="TreeGrafter"/>
</dbReference>
<dbReference type="SUPFAM" id="SSF56300">
    <property type="entry name" value="Metallo-dependent phosphatases"/>
    <property type="match status" value="1"/>
</dbReference>